<dbReference type="Pfam" id="PF00400">
    <property type="entry name" value="WD40"/>
    <property type="match status" value="4"/>
</dbReference>
<evidence type="ECO:0000256" key="7">
    <source>
        <dbReference type="PROSITE-ProRule" id="PRU00221"/>
    </source>
</evidence>
<protein>
    <recommendedName>
        <fullName evidence="10">Actin-interacting protein 1</fullName>
    </recommendedName>
</protein>
<evidence type="ECO:0008006" key="10">
    <source>
        <dbReference type="Google" id="ProtNLM"/>
    </source>
</evidence>
<feature type="repeat" description="WD" evidence="7">
    <location>
        <begin position="218"/>
        <end position="259"/>
    </location>
</feature>
<evidence type="ECO:0000256" key="5">
    <source>
        <dbReference type="ARBA" id="ARBA00023203"/>
    </source>
</evidence>
<keyword evidence="5" id="KW-0009">Actin-binding</keyword>
<evidence type="ECO:0000256" key="3">
    <source>
        <dbReference type="ARBA" id="ARBA00022574"/>
    </source>
</evidence>
<dbReference type="Gene3D" id="2.130.10.10">
    <property type="entry name" value="YVTN repeat-like/Quinoprotein amine dehydrogenase"/>
    <property type="match status" value="2"/>
</dbReference>
<dbReference type="GO" id="GO:0030864">
    <property type="term" value="C:cortical actin cytoskeleton"/>
    <property type="evidence" value="ECO:0007669"/>
    <property type="project" value="TreeGrafter"/>
</dbReference>
<dbReference type="PROSITE" id="PS00678">
    <property type="entry name" value="WD_REPEATS_1"/>
    <property type="match status" value="1"/>
</dbReference>
<evidence type="ECO:0000256" key="2">
    <source>
        <dbReference type="ARBA" id="ARBA00022490"/>
    </source>
</evidence>
<dbReference type="InterPro" id="IPR015943">
    <property type="entry name" value="WD40/YVTN_repeat-like_dom_sf"/>
</dbReference>
<name>A0AAD9N1W2_9ANNE</name>
<organism evidence="8 9">
    <name type="scientific">Paralvinella palmiformis</name>
    <dbReference type="NCBI Taxonomy" id="53620"/>
    <lineage>
        <taxon>Eukaryota</taxon>
        <taxon>Metazoa</taxon>
        <taxon>Spiralia</taxon>
        <taxon>Lophotrochozoa</taxon>
        <taxon>Annelida</taxon>
        <taxon>Polychaeta</taxon>
        <taxon>Sedentaria</taxon>
        <taxon>Canalipalpata</taxon>
        <taxon>Terebellida</taxon>
        <taxon>Terebelliformia</taxon>
        <taxon>Alvinellidae</taxon>
        <taxon>Paralvinella</taxon>
    </lineage>
</organism>
<dbReference type="GO" id="GO:0040011">
    <property type="term" value="P:locomotion"/>
    <property type="evidence" value="ECO:0007669"/>
    <property type="project" value="TreeGrafter"/>
</dbReference>
<keyword evidence="4" id="KW-0677">Repeat</keyword>
<feature type="repeat" description="WD" evidence="7">
    <location>
        <begin position="87"/>
        <end position="128"/>
    </location>
</feature>
<dbReference type="PANTHER" id="PTHR19856:SF0">
    <property type="entry name" value="WD REPEAT-CONTAINING PROTEIN 1"/>
    <property type="match status" value="1"/>
</dbReference>
<dbReference type="InterPro" id="IPR036322">
    <property type="entry name" value="WD40_repeat_dom_sf"/>
</dbReference>
<dbReference type="PROSITE" id="PS50294">
    <property type="entry name" value="WD_REPEATS_REGION"/>
    <property type="match status" value="2"/>
</dbReference>
<evidence type="ECO:0000313" key="8">
    <source>
        <dbReference type="EMBL" id="KAK2154102.1"/>
    </source>
</evidence>
<feature type="repeat" description="WD" evidence="7">
    <location>
        <begin position="262"/>
        <end position="303"/>
    </location>
</feature>
<evidence type="ECO:0000256" key="6">
    <source>
        <dbReference type="ARBA" id="ARBA00038366"/>
    </source>
</evidence>
<dbReference type="Proteomes" id="UP001208570">
    <property type="component" value="Unassembled WGS sequence"/>
</dbReference>
<dbReference type="InterPro" id="IPR001680">
    <property type="entry name" value="WD40_rpt"/>
</dbReference>
<keyword evidence="9" id="KW-1185">Reference proteome</keyword>
<dbReference type="FunFam" id="2.130.10.10:FF:000097">
    <property type="entry name" value="WD repeat domain 1"/>
    <property type="match status" value="1"/>
</dbReference>
<reference evidence="8" key="1">
    <citation type="journal article" date="2023" name="Mol. Biol. Evol.">
        <title>Third-Generation Sequencing Reveals the Adaptive Role of the Epigenome in Three Deep-Sea Polychaetes.</title>
        <authorList>
            <person name="Perez M."/>
            <person name="Aroh O."/>
            <person name="Sun Y."/>
            <person name="Lan Y."/>
            <person name="Juniper S.K."/>
            <person name="Young C.R."/>
            <person name="Angers B."/>
            <person name="Qian P.Y."/>
        </authorList>
    </citation>
    <scope>NUCLEOTIDE SEQUENCE</scope>
    <source>
        <strain evidence="8">P08H-3</strain>
    </source>
</reference>
<dbReference type="GO" id="GO:0051015">
    <property type="term" value="F:actin filament binding"/>
    <property type="evidence" value="ECO:0007669"/>
    <property type="project" value="TreeGrafter"/>
</dbReference>
<accession>A0AAD9N1W2</accession>
<dbReference type="GO" id="GO:0045214">
    <property type="term" value="P:sarcomere organization"/>
    <property type="evidence" value="ECO:0007669"/>
    <property type="project" value="TreeGrafter"/>
</dbReference>
<comment type="similarity">
    <text evidence="6">Belongs to the WD repeat AIP1 family.</text>
</comment>
<dbReference type="PANTHER" id="PTHR19856">
    <property type="entry name" value="WD-REPEATCONTAINING PROTEIN WDR1"/>
    <property type="match status" value="1"/>
</dbReference>
<keyword evidence="2" id="KW-0963">Cytoplasm</keyword>
<dbReference type="SMART" id="SM00320">
    <property type="entry name" value="WD40"/>
    <property type="match status" value="9"/>
</dbReference>
<dbReference type="PROSITE" id="PS50082">
    <property type="entry name" value="WD_REPEATS_2"/>
    <property type="match status" value="3"/>
</dbReference>
<evidence type="ECO:0000313" key="9">
    <source>
        <dbReference type="Proteomes" id="UP001208570"/>
    </source>
</evidence>
<comment type="subcellular location">
    <subcellularLocation>
        <location evidence="1">Cytoplasm</location>
    </subcellularLocation>
</comment>
<gene>
    <name evidence="8" type="ORF">LSH36_276g00012</name>
</gene>
<evidence type="ECO:0000256" key="4">
    <source>
        <dbReference type="ARBA" id="ARBA00022737"/>
    </source>
</evidence>
<dbReference type="AlphaFoldDB" id="A0AAD9N1W2"/>
<dbReference type="InterPro" id="IPR019775">
    <property type="entry name" value="WD40_repeat_CS"/>
</dbReference>
<comment type="caution">
    <text evidence="8">The sequence shown here is derived from an EMBL/GenBank/DDBJ whole genome shotgun (WGS) entry which is preliminary data.</text>
</comment>
<sequence>MGIINSPVTSFPVLRPSFARKYPAFNKQDSAAKMAYELVNSYATLPRTTRGMPIVLGGDPKGKNFLYVNGNSVIIRDIANPSHCDVYTEHSCQVNVAKYSPSGFYIASGDNSGKVRIWDTTQKEHILKNEFQPFFGPIKDLAWSGDNQRICVAGEGREKYGHVFNADTGTSVGEIMGQSKPLNSVDFRAQRPFRIVTASEDNSVAFFQGPPFKFNLTINDHSRFANCVRYSPNGETFISGGADGRAFIYDGKTAEKKGELGDPAHQGGIYALCFSPDSTSVLTVSGDKTAKIWNVTDGTVTVQFNMGQKVEDMQVGCLWQGEYLLTISLSGYINYLDKNNPDKPTADYKGTQQANNQHGALTGQEYNILRELGWCVMYPLSDGSRATVLNTTRHWDIQTGNNNIFQGKGHSNQIQDIAVVDDLVVTIGIDDTLISSSASMSQYGQPLKMPSQPKGLDVASGGLCVVACINNIVIVRDGRIVYSDSVKFEPQCVAIHSSQGEVAIGGGADNSVHIYKLGSDILEEKHVLQQIGSITNIKYSPDDVYMAAADGNRKIVLYALPDYTVKVSSQWSMHTAKVNSLAWSPDSLHIASAAHAQSQVVRVEWLDNKTLISAGHDSCIKRWIIDHQSSGVKGVK</sequence>
<proteinExistence type="inferred from homology"/>
<dbReference type="GO" id="GO:0030042">
    <property type="term" value="P:actin filament depolymerization"/>
    <property type="evidence" value="ECO:0007669"/>
    <property type="project" value="TreeGrafter"/>
</dbReference>
<evidence type="ECO:0000256" key="1">
    <source>
        <dbReference type="ARBA" id="ARBA00004496"/>
    </source>
</evidence>
<dbReference type="SUPFAM" id="SSF50978">
    <property type="entry name" value="WD40 repeat-like"/>
    <property type="match status" value="2"/>
</dbReference>
<keyword evidence="3 7" id="KW-0853">WD repeat</keyword>
<dbReference type="EMBL" id="JAODUP010000276">
    <property type="protein sequence ID" value="KAK2154102.1"/>
    <property type="molecule type" value="Genomic_DNA"/>
</dbReference>